<protein>
    <submittedName>
        <fullName evidence="3">TolC family protein</fullName>
    </submittedName>
</protein>
<proteinExistence type="inferred from homology"/>
<evidence type="ECO:0000256" key="2">
    <source>
        <dbReference type="SAM" id="SignalP"/>
    </source>
</evidence>
<dbReference type="InterPro" id="IPR010131">
    <property type="entry name" value="MdtP/NodT-like"/>
</dbReference>
<dbReference type="Gene3D" id="1.20.1600.10">
    <property type="entry name" value="Outer membrane efflux proteins (OEP)"/>
    <property type="match status" value="1"/>
</dbReference>
<dbReference type="PROSITE" id="PS51257">
    <property type="entry name" value="PROKAR_LIPOPROTEIN"/>
    <property type="match status" value="1"/>
</dbReference>
<evidence type="ECO:0000313" key="3">
    <source>
        <dbReference type="EMBL" id="XBH10158.1"/>
    </source>
</evidence>
<comment type="similarity">
    <text evidence="1">Belongs to the outer membrane factor (OMF) (TC 1.B.17) family.</text>
</comment>
<accession>A0AAU7CYR8</accession>
<dbReference type="SUPFAM" id="SSF56954">
    <property type="entry name" value="Outer membrane efflux proteins (OEP)"/>
    <property type="match status" value="1"/>
</dbReference>
<dbReference type="PANTHER" id="PTHR30203:SF24">
    <property type="entry name" value="BLR4935 PROTEIN"/>
    <property type="match status" value="1"/>
</dbReference>
<gene>
    <name evidence="3" type="ORF">P4G45_00105</name>
</gene>
<dbReference type="InterPro" id="IPR003423">
    <property type="entry name" value="OMP_efflux"/>
</dbReference>
<sequence>MTQKCLYLLCATLMACPPLVAQSSSPAVPPVQNVQTAPITIQQAVDRALTGNPSLAAAREHLSAVHATMLTAKARQNPSLTLLGQGVTLPEINNNGGNPYYYSANVSRLFERGQKRRWRMDGAADTADVTESQLHDQERQLVLNVRQAFTNMLAAKAALGIAEENLADYRKTLDLSKAQLDAGAITRTDYERIDLQLAQFEADDDAARLNMQQTSAQLQQLFGVDHPSPTFDVTGTLEPPPLTLTMADAENRALAARPDYQAAKQSLLLSQANARFAIASGTADPTVASEYERSGADNTFGVSVQIPLRIFDRNQGEKERTRYEVDSSRFAVTAARNQVVSDVDQAWLALNTAQRQAVRYNTHYLAEAGRVRDNLQFSYRNGNSTLLDYLDALRDYRSIHLSSLNANVQVWLAIHQLSYATATDIIP</sequence>
<dbReference type="Pfam" id="PF02321">
    <property type="entry name" value="OEP"/>
    <property type="match status" value="2"/>
</dbReference>
<dbReference type="GO" id="GO:0015562">
    <property type="term" value="F:efflux transmembrane transporter activity"/>
    <property type="evidence" value="ECO:0007669"/>
    <property type="project" value="InterPro"/>
</dbReference>
<name>A0AAU7CYR8_9BACT</name>
<evidence type="ECO:0000256" key="1">
    <source>
        <dbReference type="ARBA" id="ARBA00007613"/>
    </source>
</evidence>
<dbReference type="AlphaFoldDB" id="A0AAU7CYR8"/>
<feature type="chain" id="PRO_5043694571" evidence="2">
    <location>
        <begin position="22"/>
        <end position="427"/>
    </location>
</feature>
<dbReference type="RefSeq" id="WP_348267663.1">
    <property type="nucleotide sequence ID" value="NZ_CP121194.1"/>
</dbReference>
<feature type="signal peptide" evidence="2">
    <location>
        <begin position="1"/>
        <end position="21"/>
    </location>
</feature>
<reference evidence="3" key="1">
    <citation type="submission" date="2023-03" db="EMBL/GenBank/DDBJ databases">
        <title>Edaphobacter sp.</title>
        <authorList>
            <person name="Huber K.J."/>
            <person name="Papendorf J."/>
            <person name="Pilke C."/>
            <person name="Bunk B."/>
            <person name="Sproeer C."/>
            <person name="Pester M."/>
        </authorList>
    </citation>
    <scope>NUCLEOTIDE SEQUENCE</scope>
    <source>
        <strain evidence="3">DSM 109919</strain>
    </source>
</reference>
<dbReference type="KEGG" id="epl:P4G45_00105"/>
<dbReference type="PANTHER" id="PTHR30203">
    <property type="entry name" value="OUTER MEMBRANE CATION EFFLUX PROTEIN"/>
    <property type="match status" value="1"/>
</dbReference>
<dbReference type="EMBL" id="CP121194">
    <property type="protein sequence ID" value="XBH10158.1"/>
    <property type="molecule type" value="Genomic_DNA"/>
</dbReference>
<organism evidence="3">
    <name type="scientific">Edaphobacter paludis</name>
    <dbReference type="NCBI Taxonomy" id="3035702"/>
    <lineage>
        <taxon>Bacteria</taxon>
        <taxon>Pseudomonadati</taxon>
        <taxon>Acidobacteriota</taxon>
        <taxon>Terriglobia</taxon>
        <taxon>Terriglobales</taxon>
        <taxon>Acidobacteriaceae</taxon>
        <taxon>Edaphobacter</taxon>
    </lineage>
</organism>
<keyword evidence="2" id="KW-0732">Signal</keyword>